<name>U2MMJ8_9BACT</name>
<sequence length="46" mass="5246">MALAHANHTLIQGSLHYRLAALGYQKRNAYSVEKCISRCNFFSFTI</sequence>
<comment type="caution">
    <text evidence="1">The sequence shown here is derived from an EMBL/GenBank/DDBJ whole genome shotgun (WGS) entry which is preliminary data.</text>
</comment>
<reference evidence="1 2" key="1">
    <citation type="submission" date="2013-08" db="EMBL/GenBank/DDBJ databases">
        <authorList>
            <person name="Durkin A.S."/>
            <person name="Haft D.R."/>
            <person name="McCorrison J."/>
            <person name="Torralba M."/>
            <person name="Gillis M."/>
            <person name="Haft D.H."/>
            <person name="Methe B."/>
            <person name="Sutton G."/>
            <person name="Nelson K.E."/>
        </authorList>
    </citation>
    <scope>NUCLEOTIDE SEQUENCE [LARGE SCALE GENOMIC DNA]</scope>
    <source>
        <strain evidence="1 2">F0493</strain>
    </source>
</reference>
<proteinExistence type="predicted"/>
<accession>U2MMJ8</accession>
<dbReference type="AlphaFoldDB" id="U2MMJ8"/>
<organism evidence="1 2">
    <name type="scientific">Segatella salivae F0493</name>
    <dbReference type="NCBI Taxonomy" id="1395125"/>
    <lineage>
        <taxon>Bacteria</taxon>
        <taxon>Pseudomonadati</taxon>
        <taxon>Bacteroidota</taxon>
        <taxon>Bacteroidia</taxon>
        <taxon>Bacteroidales</taxon>
        <taxon>Prevotellaceae</taxon>
        <taxon>Segatella</taxon>
    </lineage>
</organism>
<dbReference type="EMBL" id="AWGW01000004">
    <property type="protein sequence ID" value="ERK02880.1"/>
    <property type="molecule type" value="Genomic_DNA"/>
</dbReference>
<dbReference type="Proteomes" id="UP000017023">
    <property type="component" value="Unassembled WGS sequence"/>
</dbReference>
<gene>
    <name evidence="1" type="ORF">HMPREF9145_2737</name>
</gene>
<protein>
    <submittedName>
        <fullName evidence="1">Uncharacterized protein</fullName>
    </submittedName>
</protein>
<evidence type="ECO:0000313" key="2">
    <source>
        <dbReference type="Proteomes" id="UP000017023"/>
    </source>
</evidence>
<evidence type="ECO:0000313" key="1">
    <source>
        <dbReference type="EMBL" id="ERK02880.1"/>
    </source>
</evidence>